<name>A0A7E4V429_PANRE</name>
<protein>
    <submittedName>
        <fullName evidence="16">Nuclear receptor domain-containing protein</fullName>
    </submittedName>
</protein>
<keyword evidence="9 11" id="KW-0675">Receptor</keyword>
<accession>A0A7E4V429</accession>
<dbReference type="InterPro" id="IPR001628">
    <property type="entry name" value="Znf_hrmn_rcpt"/>
</dbReference>
<dbReference type="SMART" id="SM00399">
    <property type="entry name" value="ZnF_C4"/>
    <property type="match status" value="1"/>
</dbReference>
<evidence type="ECO:0000256" key="7">
    <source>
        <dbReference type="ARBA" id="ARBA00023125"/>
    </source>
</evidence>
<dbReference type="Gene3D" id="1.10.565.10">
    <property type="entry name" value="Retinoid X Receptor"/>
    <property type="match status" value="1"/>
</dbReference>
<dbReference type="InterPro" id="IPR013088">
    <property type="entry name" value="Znf_NHR/GATA"/>
</dbReference>
<dbReference type="WBParaSite" id="Pan_g15980.t1">
    <property type="protein sequence ID" value="Pan_g15980.t1"/>
    <property type="gene ID" value="Pan_g15980"/>
</dbReference>
<dbReference type="Gene3D" id="3.30.50.10">
    <property type="entry name" value="Erythroid Transcription Factor GATA-1, subunit A"/>
    <property type="match status" value="1"/>
</dbReference>
<evidence type="ECO:0000313" key="15">
    <source>
        <dbReference type="Proteomes" id="UP000492821"/>
    </source>
</evidence>
<evidence type="ECO:0000256" key="3">
    <source>
        <dbReference type="ARBA" id="ARBA00022723"/>
    </source>
</evidence>
<dbReference type="InterPro" id="IPR049636">
    <property type="entry name" value="HNF4-like_DBD"/>
</dbReference>
<reference evidence="16" key="2">
    <citation type="submission" date="2020-10" db="UniProtKB">
        <authorList>
            <consortium name="WormBaseParasite"/>
        </authorList>
    </citation>
    <scope>IDENTIFICATION</scope>
</reference>
<dbReference type="Pfam" id="PF00104">
    <property type="entry name" value="Hormone_recep"/>
    <property type="match status" value="1"/>
</dbReference>
<dbReference type="PROSITE" id="PS51843">
    <property type="entry name" value="NR_LBD"/>
    <property type="match status" value="1"/>
</dbReference>
<feature type="region of interest" description="Disordered" evidence="12">
    <location>
        <begin position="450"/>
        <end position="474"/>
    </location>
</feature>
<keyword evidence="4 11" id="KW-0863">Zinc-finger</keyword>
<dbReference type="PANTHER" id="PTHR47630">
    <property type="entry name" value="NUCLEAR HORMONE RECEPTOR FAMILY-RELATED-RELATED"/>
    <property type="match status" value="1"/>
</dbReference>
<dbReference type="GO" id="GO:0005634">
    <property type="term" value="C:nucleus"/>
    <property type="evidence" value="ECO:0007669"/>
    <property type="project" value="UniProtKB-SubCell"/>
</dbReference>
<keyword evidence="5 11" id="KW-0862">Zinc</keyword>
<evidence type="ECO:0000259" key="13">
    <source>
        <dbReference type="PROSITE" id="PS51030"/>
    </source>
</evidence>
<keyword evidence="6 11" id="KW-0805">Transcription regulation</keyword>
<evidence type="ECO:0000256" key="10">
    <source>
        <dbReference type="ARBA" id="ARBA00023242"/>
    </source>
</evidence>
<dbReference type="SUPFAM" id="SSF48508">
    <property type="entry name" value="Nuclear receptor ligand-binding domain"/>
    <property type="match status" value="1"/>
</dbReference>
<reference evidence="15" key="1">
    <citation type="journal article" date="2013" name="Genetics">
        <title>The draft genome and transcriptome of Panagrellus redivivus are shaped by the harsh demands of a free-living lifestyle.</title>
        <authorList>
            <person name="Srinivasan J."/>
            <person name="Dillman A.R."/>
            <person name="Macchietto M.G."/>
            <person name="Heikkinen L."/>
            <person name="Lakso M."/>
            <person name="Fracchia K.M."/>
            <person name="Antoshechkin I."/>
            <person name="Mortazavi A."/>
            <person name="Wong G."/>
            <person name="Sternberg P.W."/>
        </authorList>
    </citation>
    <scope>NUCLEOTIDE SEQUENCE [LARGE SCALE GENOMIC DNA]</scope>
    <source>
        <strain evidence="15">MT8872</strain>
    </source>
</reference>
<dbReference type="AlphaFoldDB" id="A0A7E4V429"/>
<comment type="similarity">
    <text evidence="2 11">Belongs to the nuclear hormone receptor family.</text>
</comment>
<evidence type="ECO:0000256" key="6">
    <source>
        <dbReference type="ARBA" id="ARBA00023015"/>
    </source>
</evidence>
<evidence type="ECO:0000256" key="8">
    <source>
        <dbReference type="ARBA" id="ARBA00023163"/>
    </source>
</evidence>
<evidence type="ECO:0000256" key="5">
    <source>
        <dbReference type="ARBA" id="ARBA00022833"/>
    </source>
</evidence>
<comment type="subcellular location">
    <subcellularLocation>
        <location evidence="1 11">Nucleus</location>
    </subcellularLocation>
</comment>
<evidence type="ECO:0000256" key="2">
    <source>
        <dbReference type="ARBA" id="ARBA00005993"/>
    </source>
</evidence>
<dbReference type="InterPro" id="IPR000536">
    <property type="entry name" value="Nucl_hrmn_rcpt_lig-bd"/>
</dbReference>
<dbReference type="InterPro" id="IPR052499">
    <property type="entry name" value="C.elegans_NHRs"/>
</dbReference>
<dbReference type="Proteomes" id="UP000492821">
    <property type="component" value="Unassembled WGS sequence"/>
</dbReference>
<proteinExistence type="inferred from homology"/>
<evidence type="ECO:0000313" key="16">
    <source>
        <dbReference type="WBParaSite" id="Pan_g15980.t1"/>
    </source>
</evidence>
<evidence type="ECO:0000256" key="11">
    <source>
        <dbReference type="RuleBase" id="RU004334"/>
    </source>
</evidence>
<keyword evidence="7 11" id="KW-0238">DNA-binding</keyword>
<organism evidence="15 16">
    <name type="scientific">Panagrellus redivivus</name>
    <name type="common">Microworm</name>
    <dbReference type="NCBI Taxonomy" id="6233"/>
    <lineage>
        <taxon>Eukaryota</taxon>
        <taxon>Metazoa</taxon>
        <taxon>Ecdysozoa</taxon>
        <taxon>Nematoda</taxon>
        <taxon>Chromadorea</taxon>
        <taxon>Rhabditida</taxon>
        <taxon>Tylenchina</taxon>
        <taxon>Panagrolaimomorpha</taxon>
        <taxon>Panagrolaimoidea</taxon>
        <taxon>Panagrolaimidae</taxon>
        <taxon>Panagrellus</taxon>
    </lineage>
</organism>
<feature type="compositionally biased region" description="Polar residues" evidence="12">
    <location>
        <begin position="464"/>
        <end position="474"/>
    </location>
</feature>
<evidence type="ECO:0000256" key="1">
    <source>
        <dbReference type="ARBA" id="ARBA00004123"/>
    </source>
</evidence>
<dbReference type="SUPFAM" id="SSF57716">
    <property type="entry name" value="Glucocorticoid receptor-like (DNA-binding domain)"/>
    <property type="match status" value="1"/>
</dbReference>
<keyword evidence="15" id="KW-1185">Reference proteome</keyword>
<evidence type="ECO:0000256" key="12">
    <source>
        <dbReference type="SAM" id="MobiDB-lite"/>
    </source>
</evidence>
<dbReference type="GO" id="GO:0003700">
    <property type="term" value="F:DNA-binding transcription factor activity"/>
    <property type="evidence" value="ECO:0007669"/>
    <property type="project" value="InterPro"/>
</dbReference>
<dbReference type="PROSITE" id="PS51030">
    <property type="entry name" value="NUCLEAR_REC_DBD_2"/>
    <property type="match status" value="1"/>
</dbReference>
<evidence type="ECO:0000256" key="9">
    <source>
        <dbReference type="ARBA" id="ARBA00023170"/>
    </source>
</evidence>
<dbReference type="InterPro" id="IPR035500">
    <property type="entry name" value="NHR-like_dom_sf"/>
</dbReference>
<feature type="domain" description="NR LBD" evidence="14">
    <location>
        <begin position="183"/>
        <end position="449"/>
    </location>
</feature>
<dbReference type="SMART" id="SM00430">
    <property type="entry name" value="HOLI"/>
    <property type="match status" value="1"/>
</dbReference>
<dbReference type="GO" id="GO:0008270">
    <property type="term" value="F:zinc ion binding"/>
    <property type="evidence" value="ECO:0007669"/>
    <property type="project" value="UniProtKB-KW"/>
</dbReference>
<evidence type="ECO:0000259" key="14">
    <source>
        <dbReference type="PROSITE" id="PS51843"/>
    </source>
</evidence>
<dbReference type="Pfam" id="PF00105">
    <property type="entry name" value="zf-C4"/>
    <property type="match status" value="1"/>
</dbReference>
<keyword evidence="3 11" id="KW-0479">Metal-binding</keyword>
<sequence>MTFDRELKTDLPTKRSCLRCLVCDEVDAAKHYGSICCSGCKGFFRRTVRFHKVYDCPFGQRCIIRKEFRNCCRLCRYNKCLSVGLNPLLVHGDRGVTNPEYQGPQKFSTPPELPLSPYGNNSICAPFSETTKTSIKTEPIDNEYEDFKCTLQIQKHLSLTSGDIPLGKLNLVAPFGTEKYIWDYYVTIERVIDNYTDTDCSPFETDFEIDLEISAVDAFHRPRAICKRTKLNWSAEQVLTSSHLKGTWGRTTQCFFDWVSFIPELHELSSDDLRQLIVGRSVQCIWMLFSHRSAINTTSGVVFSAGCYYPRVEENVELDSITKMCCERTAKLTTIEVIDEMRRLKITMAEYALLRLITLFMAVPCMSAEGRKIVQKARRKYTNALNELVQHRLAQNASFSEIVDRISRLVLILPSIEKISQLDDDAVGMMTVFNIAQMRSTLTYELHVGKNESPLPTKQPSPPDSTSSNNLFQL</sequence>
<dbReference type="PRINTS" id="PR00047">
    <property type="entry name" value="STROIDFINGER"/>
</dbReference>
<evidence type="ECO:0000256" key="4">
    <source>
        <dbReference type="ARBA" id="ARBA00022771"/>
    </source>
</evidence>
<dbReference type="PROSITE" id="PS00031">
    <property type="entry name" value="NUCLEAR_REC_DBD_1"/>
    <property type="match status" value="1"/>
</dbReference>
<keyword evidence="8 11" id="KW-0804">Transcription</keyword>
<keyword evidence="10 11" id="KW-0539">Nucleus</keyword>
<feature type="domain" description="Nuclear receptor" evidence="13">
    <location>
        <begin position="17"/>
        <end position="92"/>
    </location>
</feature>
<dbReference type="CDD" id="cd06960">
    <property type="entry name" value="NR_DBD_HNF4A"/>
    <property type="match status" value="1"/>
</dbReference>
<dbReference type="GO" id="GO:0000978">
    <property type="term" value="F:RNA polymerase II cis-regulatory region sequence-specific DNA binding"/>
    <property type="evidence" value="ECO:0007669"/>
    <property type="project" value="InterPro"/>
</dbReference>